<keyword evidence="2" id="KW-1133">Transmembrane helix</keyword>
<proteinExistence type="predicted"/>
<dbReference type="Gramene" id="OB06G20380.1">
    <property type="protein sequence ID" value="OB06G20380.1"/>
    <property type="gene ID" value="OB06G20380"/>
</dbReference>
<dbReference type="AlphaFoldDB" id="J3MDE4"/>
<accession>J3MDE4</accession>
<evidence type="ECO:0000313" key="3">
    <source>
        <dbReference type="EnsemblPlants" id="OB06G20380.1"/>
    </source>
</evidence>
<keyword evidence="2" id="KW-0812">Transmembrane</keyword>
<name>J3MDE4_ORYBR</name>
<sequence length="164" mass="17685">AVPVATGCAQPSQHFPAGPAGVGPHEAKQIQHHGHPQREHGDPYPRLLVHDGEDEDEDDDHNGQGECRRVAVEEDEVPGVVGIPDDGVTGEVPGLSILPDTPRRVEPCRICHCGHHDCQQQEVLPQAILQWSVSSIFGFLIFIGHFLAGDRAVKGRSELPQGVS</sequence>
<evidence type="ECO:0000256" key="2">
    <source>
        <dbReference type="SAM" id="Phobius"/>
    </source>
</evidence>
<feature type="compositionally biased region" description="Low complexity" evidence="1">
    <location>
        <begin position="78"/>
        <end position="90"/>
    </location>
</feature>
<dbReference type="OMA" id="RICHCGH"/>
<keyword evidence="4" id="KW-1185">Reference proteome</keyword>
<feature type="compositionally biased region" description="Basic and acidic residues" evidence="1">
    <location>
        <begin position="36"/>
        <end position="51"/>
    </location>
</feature>
<evidence type="ECO:0000313" key="4">
    <source>
        <dbReference type="Proteomes" id="UP000006038"/>
    </source>
</evidence>
<protein>
    <submittedName>
        <fullName evidence="3">Uncharacterized protein</fullName>
    </submittedName>
</protein>
<reference evidence="3" key="1">
    <citation type="journal article" date="2013" name="Nat. Commun.">
        <title>Whole-genome sequencing of Oryza brachyantha reveals mechanisms underlying Oryza genome evolution.</title>
        <authorList>
            <person name="Chen J."/>
            <person name="Huang Q."/>
            <person name="Gao D."/>
            <person name="Wang J."/>
            <person name="Lang Y."/>
            <person name="Liu T."/>
            <person name="Li B."/>
            <person name="Bai Z."/>
            <person name="Luis Goicoechea J."/>
            <person name="Liang C."/>
            <person name="Chen C."/>
            <person name="Zhang W."/>
            <person name="Sun S."/>
            <person name="Liao Y."/>
            <person name="Zhang X."/>
            <person name="Yang L."/>
            <person name="Song C."/>
            <person name="Wang M."/>
            <person name="Shi J."/>
            <person name="Liu G."/>
            <person name="Liu J."/>
            <person name="Zhou H."/>
            <person name="Zhou W."/>
            <person name="Yu Q."/>
            <person name="An N."/>
            <person name="Chen Y."/>
            <person name="Cai Q."/>
            <person name="Wang B."/>
            <person name="Liu B."/>
            <person name="Min J."/>
            <person name="Huang Y."/>
            <person name="Wu H."/>
            <person name="Li Z."/>
            <person name="Zhang Y."/>
            <person name="Yin Y."/>
            <person name="Song W."/>
            <person name="Jiang J."/>
            <person name="Jackson S.A."/>
            <person name="Wing R.A."/>
            <person name="Wang J."/>
            <person name="Chen M."/>
        </authorList>
    </citation>
    <scope>NUCLEOTIDE SEQUENCE [LARGE SCALE GENOMIC DNA]</scope>
    <source>
        <strain evidence="3">cv. IRGC 101232</strain>
    </source>
</reference>
<feature type="transmembrane region" description="Helical" evidence="2">
    <location>
        <begin position="128"/>
        <end position="148"/>
    </location>
</feature>
<organism evidence="3">
    <name type="scientific">Oryza brachyantha</name>
    <name type="common">malo sina</name>
    <dbReference type="NCBI Taxonomy" id="4533"/>
    <lineage>
        <taxon>Eukaryota</taxon>
        <taxon>Viridiplantae</taxon>
        <taxon>Streptophyta</taxon>
        <taxon>Embryophyta</taxon>
        <taxon>Tracheophyta</taxon>
        <taxon>Spermatophyta</taxon>
        <taxon>Magnoliopsida</taxon>
        <taxon>Liliopsida</taxon>
        <taxon>Poales</taxon>
        <taxon>Poaceae</taxon>
        <taxon>BOP clade</taxon>
        <taxon>Oryzoideae</taxon>
        <taxon>Oryzeae</taxon>
        <taxon>Oryzinae</taxon>
        <taxon>Oryza</taxon>
    </lineage>
</organism>
<keyword evidence="2" id="KW-0472">Membrane</keyword>
<feature type="compositionally biased region" description="Basic and acidic residues" evidence="1">
    <location>
        <begin position="61"/>
        <end position="72"/>
    </location>
</feature>
<dbReference type="HOGENOM" id="CLU_1623230_0_0_1"/>
<dbReference type="EnsemblPlants" id="OB06G20380.1">
    <property type="protein sequence ID" value="OB06G20380.1"/>
    <property type="gene ID" value="OB06G20380"/>
</dbReference>
<reference evidence="3" key="2">
    <citation type="submission" date="2013-04" db="UniProtKB">
        <authorList>
            <consortium name="EnsemblPlants"/>
        </authorList>
    </citation>
    <scope>IDENTIFICATION</scope>
</reference>
<feature type="region of interest" description="Disordered" evidence="1">
    <location>
        <begin position="1"/>
        <end position="98"/>
    </location>
</feature>
<dbReference type="Proteomes" id="UP000006038">
    <property type="component" value="Chromosome 6"/>
</dbReference>
<evidence type="ECO:0000256" key="1">
    <source>
        <dbReference type="SAM" id="MobiDB-lite"/>
    </source>
</evidence>